<dbReference type="PANTHER" id="PTHR46401">
    <property type="entry name" value="GLYCOSYLTRANSFERASE WBBK-RELATED"/>
    <property type="match status" value="1"/>
</dbReference>
<dbReference type="Proteomes" id="UP000294881">
    <property type="component" value="Unassembled WGS sequence"/>
</dbReference>
<dbReference type="Pfam" id="PF13692">
    <property type="entry name" value="Glyco_trans_1_4"/>
    <property type="match status" value="1"/>
</dbReference>
<evidence type="ECO:0000313" key="2">
    <source>
        <dbReference type="EMBL" id="TCO12981.1"/>
    </source>
</evidence>
<proteinExistence type="predicted"/>
<evidence type="ECO:0000256" key="1">
    <source>
        <dbReference type="ARBA" id="ARBA00022679"/>
    </source>
</evidence>
<protein>
    <submittedName>
        <fullName evidence="2">Glycosyltransferase involved in cell wall biosynthesis</fullName>
    </submittedName>
</protein>
<gene>
    <name evidence="2" type="ORF">EV666_1077</name>
</gene>
<dbReference type="SUPFAM" id="SSF53756">
    <property type="entry name" value="UDP-Glycosyltransferase/glycogen phosphorylase"/>
    <property type="match status" value="1"/>
</dbReference>
<organism evidence="2 3">
    <name type="scientific">Camelimonas lactis</name>
    <dbReference type="NCBI Taxonomy" id="659006"/>
    <lineage>
        <taxon>Bacteria</taxon>
        <taxon>Pseudomonadati</taxon>
        <taxon>Pseudomonadota</taxon>
        <taxon>Alphaproteobacteria</taxon>
        <taxon>Hyphomicrobiales</taxon>
        <taxon>Chelatococcaceae</taxon>
        <taxon>Camelimonas</taxon>
    </lineage>
</organism>
<dbReference type="RefSeq" id="WP_132006541.1">
    <property type="nucleotide sequence ID" value="NZ_JBHUNN010000001.1"/>
</dbReference>
<dbReference type="GO" id="GO:0016757">
    <property type="term" value="F:glycosyltransferase activity"/>
    <property type="evidence" value="ECO:0007669"/>
    <property type="project" value="TreeGrafter"/>
</dbReference>
<dbReference type="Gene3D" id="3.40.50.2000">
    <property type="entry name" value="Glycogen Phosphorylase B"/>
    <property type="match status" value="2"/>
</dbReference>
<dbReference type="EMBL" id="SLWL01000007">
    <property type="protein sequence ID" value="TCO12981.1"/>
    <property type="molecule type" value="Genomic_DNA"/>
</dbReference>
<dbReference type="GO" id="GO:0009103">
    <property type="term" value="P:lipopolysaccharide biosynthetic process"/>
    <property type="evidence" value="ECO:0007669"/>
    <property type="project" value="TreeGrafter"/>
</dbReference>
<keyword evidence="1 2" id="KW-0808">Transferase</keyword>
<dbReference type="AlphaFoldDB" id="A0A4R2GRZ3"/>
<accession>A0A4R2GRZ3</accession>
<sequence length="382" mass="41181">MPPMRKWTINGDFLTLSPNGVARYGREVTLAIDDLLAAGGPLADGLEVTLATPVGGHDLPLRHIRTVHVPEFRRPRLPQVWVQLQLPRHVQGGLLSFCNLAPVAVSRQIVCMHDAHTWLMPESYDRMFRLAHRVIMPVLGRRARAVATVSHHARRQLAALGVAREDRIAVAWNGCDHALRWRASRSPRDYRNRRPFVLCIGRNQPYKNMELIWAMAPALAARGVEVLVAGEAGGAGALRHGPNVVALGRISDDELAAAMEAALCFVFPTRIEGFGLPAAEAMARGCPVIASTADALMEVCGDAAIHVDPDDVNGWTAAVIRLLENPFERLAMVAAGRARARLFTWRGVAETWLGLMAAADGVPVQAPGGRGAASAAPIVAGA</sequence>
<comment type="caution">
    <text evidence="2">The sequence shown here is derived from an EMBL/GenBank/DDBJ whole genome shotgun (WGS) entry which is preliminary data.</text>
</comment>
<dbReference type="PANTHER" id="PTHR46401:SF2">
    <property type="entry name" value="GLYCOSYLTRANSFERASE WBBK-RELATED"/>
    <property type="match status" value="1"/>
</dbReference>
<name>A0A4R2GRZ3_9HYPH</name>
<dbReference type="CDD" id="cd03809">
    <property type="entry name" value="GT4_MtfB-like"/>
    <property type="match status" value="1"/>
</dbReference>
<keyword evidence="3" id="KW-1185">Reference proteome</keyword>
<evidence type="ECO:0000313" key="3">
    <source>
        <dbReference type="Proteomes" id="UP000294881"/>
    </source>
</evidence>
<reference evidence="2 3" key="1">
    <citation type="submission" date="2019-03" db="EMBL/GenBank/DDBJ databases">
        <title>Genomic Encyclopedia of Type Strains, Phase IV (KMG-IV): sequencing the most valuable type-strain genomes for metagenomic binning, comparative biology and taxonomic classification.</title>
        <authorList>
            <person name="Goeker M."/>
        </authorList>
    </citation>
    <scope>NUCLEOTIDE SEQUENCE [LARGE SCALE GENOMIC DNA]</scope>
    <source>
        <strain evidence="2 3">DSM 22958</strain>
    </source>
</reference>
<dbReference type="OrthoDB" id="9801609at2"/>